<keyword evidence="1" id="KW-0175">Coiled coil</keyword>
<dbReference type="STRING" id="6205.A0A0R3WTU7"/>
<feature type="coiled-coil region" evidence="1">
    <location>
        <begin position="12"/>
        <end position="78"/>
    </location>
</feature>
<organism evidence="2">
    <name type="scientific">Hydatigena taeniaeformis</name>
    <name type="common">Feline tapeworm</name>
    <name type="synonym">Taenia taeniaeformis</name>
    <dbReference type="NCBI Taxonomy" id="6205"/>
    <lineage>
        <taxon>Eukaryota</taxon>
        <taxon>Metazoa</taxon>
        <taxon>Spiralia</taxon>
        <taxon>Lophotrochozoa</taxon>
        <taxon>Platyhelminthes</taxon>
        <taxon>Cestoda</taxon>
        <taxon>Eucestoda</taxon>
        <taxon>Cyclophyllidea</taxon>
        <taxon>Taeniidae</taxon>
        <taxon>Hydatigera</taxon>
    </lineage>
</organism>
<evidence type="ECO:0000256" key="1">
    <source>
        <dbReference type="SAM" id="Coils"/>
    </source>
</evidence>
<evidence type="ECO:0000313" key="2">
    <source>
        <dbReference type="WBParaSite" id="TTAC_0000418701-mRNA-1"/>
    </source>
</evidence>
<protein>
    <submittedName>
        <fullName evidence="2">Dynein_C domain-containing protein</fullName>
    </submittedName>
</protein>
<dbReference type="WBParaSite" id="TTAC_0000418701-mRNA-1">
    <property type="protein sequence ID" value="TTAC_0000418701-mRNA-1"/>
    <property type="gene ID" value="TTAC_0000418701"/>
</dbReference>
<dbReference type="AlphaFoldDB" id="A0A0R3WTU7"/>
<accession>A0A0R3WTU7</accession>
<name>A0A0R3WTU7_HYDTA</name>
<sequence length="138" mass="15607">LRTTLDTEMSVIEGHIEEMRRARDRLKAALVRQTPVAEEKARIIERLENLLNKSETAVQTAQKAVRNAKQQLEDLKGKAFKHTLSCTTWHIGAYRMIESRVSKVGHTTWLFDALCGSVEVKALGETAPTFLNKRCKST</sequence>
<proteinExistence type="predicted"/>
<reference evidence="2" key="1">
    <citation type="submission" date="2017-02" db="UniProtKB">
        <authorList>
            <consortium name="WormBaseParasite"/>
        </authorList>
    </citation>
    <scope>IDENTIFICATION</scope>
</reference>